<gene>
    <name evidence="1" type="ORF">OM074_12545</name>
</gene>
<proteinExistence type="predicted"/>
<accession>A0AAE3MEX4</accession>
<sequence>MTNNNYQGCVNRTLHIKRLAFMALLLFFFFNCIDAQKRNKRTSKREIRKRQEEANKKSNYNKFNELIPMGSSVSIARNDYLWSYETANTVPVRGGDVNLIQPSRFCFRKGNEFGTSIASAAIVPMIYYKKRWHDKYIYIATRHQLYSFLPGLNKMHNKGHYQFIPENSSVPEVIALKNELIVSKPFLKDLKCGSVKQPYIILTAAIGYDYGFSISDTDVSMIDYKFMRSRSGVVLGGSGFFSARLQGDLYLTQDLFLTLAVRGLFPNSEFGKSFEQNSLIKYKISPKFSVSAGYWMNFGKGDGTFIVPVLDISYHFGNREIREKGLFGKGRM</sequence>
<dbReference type="Proteomes" id="UP001207408">
    <property type="component" value="Unassembled WGS sequence"/>
</dbReference>
<dbReference type="EMBL" id="JAPDPI010000024">
    <property type="protein sequence ID" value="MCW3806456.1"/>
    <property type="molecule type" value="Genomic_DNA"/>
</dbReference>
<comment type="caution">
    <text evidence="1">The sequence shown here is derived from an EMBL/GenBank/DDBJ whole genome shotgun (WGS) entry which is preliminary data.</text>
</comment>
<evidence type="ECO:0000313" key="1">
    <source>
        <dbReference type="EMBL" id="MCW3806456.1"/>
    </source>
</evidence>
<keyword evidence="2" id="KW-1185">Reference proteome</keyword>
<evidence type="ECO:0000313" key="2">
    <source>
        <dbReference type="Proteomes" id="UP001207408"/>
    </source>
</evidence>
<reference evidence="1" key="1">
    <citation type="submission" date="2022-10" db="EMBL/GenBank/DDBJ databases">
        <authorList>
            <person name="Yu W.X."/>
        </authorList>
    </citation>
    <scope>NUCLEOTIDE SEQUENCE</scope>
    <source>
        <strain evidence="1">D04</strain>
    </source>
</reference>
<dbReference type="RefSeq" id="WP_301199912.1">
    <property type="nucleotide sequence ID" value="NZ_JAPDPI010000024.1"/>
</dbReference>
<protein>
    <submittedName>
        <fullName evidence="1">Uncharacterized protein</fullName>
    </submittedName>
</protein>
<organism evidence="1 2">
    <name type="scientific">Plebeiibacterium marinum</name>
    <dbReference type="NCBI Taxonomy" id="2992111"/>
    <lineage>
        <taxon>Bacteria</taxon>
        <taxon>Pseudomonadati</taxon>
        <taxon>Bacteroidota</taxon>
        <taxon>Bacteroidia</taxon>
        <taxon>Marinilabiliales</taxon>
        <taxon>Marinilabiliaceae</taxon>
        <taxon>Plebeiibacterium</taxon>
    </lineage>
</organism>
<name>A0AAE3MEX4_9BACT</name>
<dbReference type="AlphaFoldDB" id="A0AAE3MEX4"/>